<accession>A0ABT7V2T2</accession>
<sequence>MAEKDFAIVCDSSCDLPVSFFEKAKVECVTLSAGAGGEQGLVSEFAALYRSLAARGYARVASVHSAACFSPALEAARTAAASCEDAVVEVIDSGSGSCATGMLIDRIARHRYFDLPFEDSVEATRSLAAHVRLLVVPTASARLGKRRSQRSKLAVLARATASLRVRISGERGLYLLSRGEITQLARATELIELTSRLAHAMSAVSAGEGPVVYALTETGDARALRAAEKPLNTNEFESRCLGTVRASAYVESLIGSGAVAVAFAPAASYDSKADSPLLNHSAPKNEGEIS</sequence>
<comment type="caution">
    <text evidence="2">The sequence shown here is derived from an EMBL/GenBank/DDBJ whole genome shotgun (WGS) entry which is preliminary data.</text>
</comment>
<keyword evidence="3" id="KW-1185">Reference proteome</keyword>
<dbReference type="Gene3D" id="3.40.50.10440">
    <property type="entry name" value="Dihydroxyacetone kinase, domain 1"/>
    <property type="match status" value="1"/>
</dbReference>
<proteinExistence type="predicted"/>
<dbReference type="Pfam" id="PF02645">
    <property type="entry name" value="DegV"/>
    <property type="match status" value="1"/>
</dbReference>
<dbReference type="EMBL" id="JAUDEA010000004">
    <property type="protein sequence ID" value="MDM8270791.1"/>
    <property type="molecule type" value="Genomic_DNA"/>
</dbReference>
<dbReference type="Proteomes" id="UP001529256">
    <property type="component" value="Unassembled WGS sequence"/>
</dbReference>
<evidence type="ECO:0000313" key="3">
    <source>
        <dbReference type="Proteomes" id="UP001529256"/>
    </source>
</evidence>
<evidence type="ECO:0000313" key="2">
    <source>
        <dbReference type="EMBL" id="MDM8270791.1"/>
    </source>
</evidence>
<dbReference type="RefSeq" id="WP_289510890.1">
    <property type="nucleotide sequence ID" value="NZ_JAUDEA010000004.1"/>
</dbReference>
<evidence type="ECO:0000256" key="1">
    <source>
        <dbReference type="SAM" id="MobiDB-lite"/>
    </source>
</evidence>
<name>A0ABT7V2T2_9ACTN</name>
<gene>
    <name evidence="2" type="ORF">QUW25_03730</name>
</gene>
<dbReference type="SUPFAM" id="SSF82549">
    <property type="entry name" value="DAK1/DegV-like"/>
    <property type="match status" value="1"/>
</dbReference>
<reference evidence="2" key="1">
    <citation type="submission" date="2023-06" db="EMBL/GenBank/DDBJ databases">
        <title>Identification and characterization of horizontal gene transfer across gut microbiota members of farm animals based on homology search.</title>
        <authorList>
            <person name="Schwarzerova J."/>
            <person name="Nykrynova M."/>
            <person name="Jureckova K."/>
            <person name="Cejkova D."/>
            <person name="Rychlik I."/>
        </authorList>
    </citation>
    <scope>NUCLEOTIDE SEQUENCE</scope>
    <source>
        <strain evidence="2">153_Feed</strain>
    </source>
</reference>
<protein>
    <submittedName>
        <fullName evidence="2">DegV family protein</fullName>
    </submittedName>
</protein>
<reference evidence="2" key="2">
    <citation type="submission" date="2023-06" db="EMBL/GenBank/DDBJ databases">
        <authorList>
            <person name="Zeman M."/>
            <person name="Kubasova T."/>
            <person name="Jahodarova E."/>
            <person name="Nykrynova M."/>
            <person name="Rychlik I."/>
        </authorList>
    </citation>
    <scope>NUCLEOTIDE SEQUENCE</scope>
    <source>
        <strain evidence="2">153_Feed</strain>
    </source>
</reference>
<feature type="region of interest" description="Disordered" evidence="1">
    <location>
        <begin position="271"/>
        <end position="290"/>
    </location>
</feature>
<dbReference type="PROSITE" id="PS51482">
    <property type="entry name" value="DEGV"/>
    <property type="match status" value="1"/>
</dbReference>
<organism evidence="2 3">
    <name type="scientific">Thermophilibacter provencensis</name>
    <dbReference type="NCBI Taxonomy" id="1852386"/>
    <lineage>
        <taxon>Bacteria</taxon>
        <taxon>Bacillati</taxon>
        <taxon>Actinomycetota</taxon>
        <taxon>Coriobacteriia</taxon>
        <taxon>Coriobacteriales</taxon>
        <taxon>Atopobiaceae</taxon>
        <taxon>Thermophilibacter</taxon>
    </lineage>
</organism>
<dbReference type="InterPro" id="IPR003797">
    <property type="entry name" value="DegV"/>
</dbReference>